<dbReference type="Gene3D" id="3.30.160.100">
    <property type="entry name" value="Ribosome hibernation promotion factor-like"/>
    <property type="match status" value="1"/>
</dbReference>
<evidence type="ECO:0000313" key="3">
    <source>
        <dbReference type="Proteomes" id="UP000516072"/>
    </source>
</evidence>
<feature type="region of interest" description="Disordered" evidence="1">
    <location>
        <begin position="105"/>
        <end position="124"/>
    </location>
</feature>
<sequence>MKLPLEVTFRDTEYSPAVEENIKEQADKLHQFYEEIIRCHVIVEKGDKHHNQGNIYHVRIDLTIPGKELVVSREPEKNHAHEDVYIAIRDSFRAMRRQLEEYIRRQRDQGKHDKASFENESDLL</sequence>
<keyword evidence="2" id="KW-0238">DNA-binding</keyword>
<keyword evidence="3" id="KW-1185">Reference proteome</keyword>
<organism evidence="2 3">
    <name type="scientific">Candidatus Nitrosacidococcus tergens</name>
    <dbReference type="NCBI Taxonomy" id="553981"/>
    <lineage>
        <taxon>Bacteria</taxon>
        <taxon>Pseudomonadati</taxon>
        <taxon>Pseudomonadota</taxon>
        <taxon>Gammaproteobacteria</taxon>
        <taxon>Chromatiales</taxon>
        <taxon>Chromatiaceae</taxon>
        <taxon>Candidatus Nitrosacidococcus</taxon>
    </lineage>
</organism>
<name>A0A7G1Q8W9_9GAMM</name>
<dbReference type="InterPro" id="IPR003489">
    <property type="entry name" value="RHF/RaiA"/>
</dbReference>
<gene>
    <name evidence="2" type="ORF">NSCAC_0599</name>
</gene>
<reference evidence="2 3" key="1">
    <citation type="submission" date="2020-03" db="EMBL/GenBank/DDBJ databases">
        <authorList>
            <person name="Picone N."/>
        </authorList>
    </citation>
    <scope>NUCLEOTIDE SEQUENCE [LARGE SCALE GENOMIC DNA]</scope>
    <source>
        <strain evidence="2">NSCAC1</strain>
    </source>
</reference>
<dbReference type="CDD" id="cd00552">
    <property type="entry name" value="RaiA"/>
    <property type="match status" value="1"/>
</dbReference>
<dbReference type="KEGG" id="ntg:NSCAC_0599"/>
<dbReference type="GO" id="GO:0003677">
    <property type="term" value="F:DNA binding"/>
    <property type="evidence" value="ECO:0007669"/>
    <property type="project" value="UniProtKB-KW"/>
</dbReference>
<accession>A0A7G1Q8W9</accession>
<dbReference type="AlphaFoldDB" id="A0A7G1Q8W9"/>
<dbReference type="Proteomes" id="UP000516072">
    <property type="component" value="Chromosome"/>
</dbReference>
<feature type="compositionally biased region" description="Basic and acidic residues" evidence="1">
    <location>
        <begin position="105"/>
        <end position="117"/>
    </location>
</feature>
<evidence type="ECO:0000256" key="1">
    <source>
        <dbReference type="SAM" id="MobiDB-lite"/>
    </source>
</evidence>
<dbReference type="RefSeq" id="WP_197744940.1">
    <property type="nucleotide sequence ID" value="NZ_LR778175.1"/>
</dbReference>
<proteinExistence type="predicted"/>
<evidence type="ECO:0000313" key="2">
    <source>
        <dbReference type="EMBL" id="CAB1275303.1"/>
    </source>
</evidence>
<dbReference type="SUPFAM" id="SSF69754">
    <property type="entry name" value="Ribosome binding protein Y (YfiA homologue)"/>
    <property type="match status" value="1"/>
</dbReference>
<dbReference type="Pfam" id="PF02482">
    <property type="entry name" value="Ribosomal_S30AE"/>
    <property type="match status" value="1"/>
</dbReference>
<protein>
    <submittedName>
        <fullName evidence="2">Cold-shock protein DNA-binding protein</fullName>
    </submittedName>
</protein>
<dbReference type="InterPro" id="IPR036567">
    <property type="entry name" value="RHF-like"/>
</dbReference>
<dbReference type="EMBL" id="LR778175">
    <property type="protein sequence ID" value="CAB1275303.1"/>
    <property type="molecule type" value="Genomic_DNA"/>
</dbReference>